<evidence type="ECO:0000256" key="8">
    <source>
        <dbReference type="RuleBase" id="RU363032"/>
    </source>
</evidence>
<dbReference type="PROSITE" id="PS50928">
    <property type="entry name" value="ABC_TM1"/>
    <property type="match status" value="2"/>
</dbReference>
<feature type="transmembrane region" description="Helical" evidence="8">
    <location>
        <begin position="164"/>
        <end position="188"/>
    </location>
</feature>
<keyword evidence="3" id="KW-1003">Cell membrane</keyword>
<dbReference type="PANTHER" id="PTHR43357:SF3">
    <property type="entry name" value="FE(3+)-TRANSPORT SYSTEM PERMEASE PROTEIN FBPB 2"/>
    <property type="match status" value="1"/>
</dbReference>
<evidence type="ECO:0000256" key="6">
    <source>
        <dbReference type="ARBA" id="ARBA00022989"/>
    </source>
</evidence>
<feature type="transmembrane region" description="Helical" evidence="8">
    <location>
        <begin position="431"/>
        <end position="451"/>
    </location>
</feature>
<evidence type="ECO:0000256" key="2">
    <source>
        <dbReference type="ARBA" id="ARBA00022448"/>
    </source>
</evidence>
<feature type="transmembrane region" description="Helical" evidence="8">
    <location>
        <begin position="15"/>
        <end position="38"/>
    </location>
</feature>
<dbReference type="Proteomes" id="UP000005384">
    <property type="component" value="Unassembled WGS sequence"/>
</dbReference>
<dbReference type="AlphaFoldDB" id="G5ILI3"/>
<evidence type="ECO:0000256" key="5">
    <source>
        <dbReference type="ARBA" id="ARBA00022692"/>
    </source>
</evidence>
<feature type="domain" description="ABC transmembrane type-1" evidence="9">
    <location>
        <begin position="389"/>
        <end position="583"/>
    </location>
</feature>
<dbReference type="Pfam" id="PF00528">
    <property type="entry name" value="BPD_transp_1"/>
    <property type="match status" value="2"/>
</dbReference>
<gene>
    <name evidence="10" type="ORF">HMPREF9473_04361</name>
</gene>
<dbReference type="RefSeq" id="WP_006782349.1">
    <property type="nucleotide sequence ID" value="NZ_CP040506.1"/>
</dbReference>
<feature type="transmembrane region" description="Helical" evidence="8">
    <location>
        <begin position="119"/>
        <end position="138"/>
    </location>
</feature>
<proteinExistence type="inferred from homology"/>
<sequence>MKQWNKVKSFLKKPYNVILLALVIVLSYLVLLPLLTILKDTVTVHNSEVMRIKGSQVGDFTWYHWIKIFADSGSANIFYKPLLNSLVCAVGPCIVAVAFGGGFAWLVTRTDMKWKGAMSTLFMFPYIMPSWTLALAWMNFFKNSTVGGAQGIFAALTGMEPPNWFAYGPLPIILVTGLHYAPFAYILIGGILRNMDANLEEAAVVLKTSKKRMMWKITVPMVMPAVLSAIILTFSSAMSSFAVPSFLGLPVRYYVLTTQLYRTLNGMNPGYGYIIALVMILISLVIMFINQRIIGSRKSYTTVTGKSANISLFNLKGGRNAISIIMMALVLCVSIIPMVSFVLQSVIKIPGNYSPSNFTLDFWLASAGNANDVQDKAGILVNPNVYKGLINSLKLSVVCALGAGTVGFLAGYAIVRRRGTKLSSFVENLTFIPYLIPAMAFSAIYLSLFAVRRGPIPSLYGTFALLAIIGSVKYMPMASRSGVNSMLQLSKEIEEAGMIMGVSWWKRMVRIIIPIQKSTVISGYLLPFISCMRELSLFVLLVTPANKVLTTILFQYNEKGWDQYANAINLVIIAIVLFVNWLVNKLTGASIDKGIGG</sequence>
<keyword evidence="4" id="KW-0997">Cell inner membrane</keyword>
<protein>
    <recommendedName>
        <fullName evidence="9">ABC transmembrane type-1 domain-containing protein</fullName>
    </recommendedName>
</protein>
<keyword evidence="5 8" id="KW-0812">Transmembrane</keyword>
<reference evidence="10 11" key="1">
    <citation type="submission" date="2011-08" db="EMBL/GenBank/DDBJ databases">
        <title>The Genome Sequence of Clostridium hathewayi WAL-18680.</title>
        <authorList>
            <consortium name="The Broad Institute Genome Sequencing Platform"/>
            <person name="Earl A."/>
            <person name="Ward D."/>
            <person name="Feldgarden M."/>
            <person name="Gevers D."/>
            <person name="Finegold S.M."/>
            <person name="Summanen P.H."/>
            <person name="Molitoris D.R."/>
            <person name="Song M."/>
            <person name="Daigneault M."/>
            <person name="Allen-Vercoe E."/>
            <person name="Young S.K."/>
            <person name="Zeng Q."/>
            <person name="Gargeya S."/>
            <person name="Fitzgerald M."/>
            <person name="Haas B."/>
            <person name="Abouelleil A."/>
            <person name="Alvarado L."/>
            <person name="Arachchi H.M."/>
            <person name="Berlin A."/>
            <person name="Brown A."/>
            <person name="Chapman S.B."/>
            <person name="Chen Z."/>
            <person name="Dunbar C."/>
            <person name="Freedman E."/>
            <person name="Gearin G."/>
            <person name="Gellesch M."/>
            <person name="Goldberg J."/>
            <person name="Griggs A."/>
            <person name="Gujja S."/>
            <person name="Heiman D."/>
            <person name="Howarth C."/>
            <person name="Larson L."/>
            <person name="Lui A."/>
            <person name="MacDonald P.J.P."/>
            <person name="Montmayeur A."/>
            <person name="Murphy C."/>
            <person name="Neiman D."/>
            <person name="Pearson M."/>
            <person name="Priest M."/>
            <person name="Roberts A."/>
            <person name="Saif S."/>
            <person name="Shea T."/>
            <person name="Shenoy N."/>
            <person name="Sisk P."/>
            <person name="Stolte C."/>
            <person name="Sykes S."/>
            <person name="Wortman J."/>
            <person name="Nusbaum C."/>
            <person name="Birren B."/>
        </authorList>
    </citation>
    <scope>NUCLEOTIDE SEQUENCE [LARGE SCALE GENOMIC DNA]</scope>
    <source>
        <strain evidence="10 11">WAL-18680</strain>
    </source>
</reference>
<feature type="transmembrane region" description="Helical" evidence="8">
    <location>
        <begin position="395"/>
        <end position="415"/>
    </location>
</feature>
<evidence type="ECO:0000256" key="1">
    <source>
        <dbReference type="ARBA" id="ARBA00004429"/>
    </source>
</evidence>
<feature type="domain" description="ABC transmembrane type-1" evidence="9">
    <location>
        <begin position="82"/>
        <end position="290"/>
    </location>
</feature>
<dbReference type="HOGENOM" id="CLU_021838_2_2_9"/>
<feature type="transmembrane region" description="Helical" evidence="8">
    <location>
        <begin position="457"/>
        <end position="476"/>
    </location>
</feature>
<dbReference type="SUPFAM" id="SSF161098">
    <property type="entry name" value="MetI-like"/>
    <property type="match status" value="2"/>
</dbReference>
<dbReference type="EMBL" id="ADLN01000120">
    <property type="protein sequence ID" value="EHI57252.1"/>
    <property type="molecule type" value="Genomic_DNA"/>
</dbReference>
<evidence type="ECO:0000313" key="11">
    <source>
        <dbReference type="Proteomes" id="UP000005384"/>
    </source>
</evidence>
<name>G5ILI3_9FIRM</name>
<feature type="transmembrane region" description="Helical" evidence="8">
    <location>
        <begin position="217"/>
        <end position="243"/>
    </location>
</feature>
<evidence type="ECO:0000313" key="10">
    <source>
        <dbReference type="EMBL" id="EHI57252.1"/>
    </source>
</evidence>
<comment type="caution">
    <text evidence="10">The sequence shown here is derived from an EMBL/GenBank/DDBJ whole genome shotgun (WGS) entry which is preliminary data.</text>
</comment>
<feature type="transmembrane region" description="Helical" evidence="8">
    <location>
        <begin position="82"/>
        <end position="107"/>
    </location>
</feature>
<keyword evidence="2 8" id="KW-0813">Transport</keyword>
<dbReference type="PATRIC" id="fig|742737.3.peg.4345"/>
<evidence type="ECO:0000256" key="3">
    <source>
        <dbReference type="ARBA" id="ARBA00022475"/>
    </source>
</evidence>
<organism evidence="10 11">
    <name type="scientific">Hungatella hathewayi WAL-18680</name>
    <dbReference type="NCBI Taxonomy" id="742737"/>
    <lineage>
        <taxon>Bacteria</taxon>
        <taxon>Bacillati</taxon>
        <taxon>Bacillota</taxon>
        <taxon>Clostridia</taxon>
        <taxon>Lachnospirales</taxon>
        <taxon>Lachnospiraceae</taxon>
        <taxon>Hungatella</taxon>
    </lineage>
</organism>
<feature type="transmembrane region" description="Helical" evidence="8">
    <location>
        <begin position="563"/>
        <end position="583"/>
    </location>
</feature>
<feature type="transmembrane region" description="Helical" evidence="8">
    <location>
        <begin position="270"/>
        <end position="289"/>
    </location>
</feature>
<comment type="subcellular location">
    <subcellularLocation>
        <location evidence="1">Cell inner membrane</location>
        <topology evidence="1">Multi-pass membrane protein</topology>
    </subcellularLocation>
    <subcellularLocation>
        <location evidence="8">Cell membrane</location>
        <topology evidence="8">Multi-pass membrane protein</topology>
    </subcellularLocation>
</comment>
<accession>G5ILI3</accession>
<dbReference type="PANTHER" id="PTHR43357">
    <property type="entry name" value="INNER MEMBRANE ABC TRANSPORTER PERMEASE PROTEIN YDCV"/>
    <property type="match status" value="1"/>
</dbReference>
<evidence type="ECO:0000259" key="9">
    <source>
        <dbReference type="PROSITE" id="PS50928"/>
    </source>
</evidence>
<dbReference type="Gene3D" id="1.10.3720.10">
    <property type="entry name" value="MetI-like"/>
    <property type="match status" value="2"/>
</dbReference>
<keyword evidence="11" id="KW-1185">Reference proteome</keyword>
<dbReference type="CDD" id="cd06261">
    <property type="entry name" value="TM_PBP2"/>
    <property type="match status" value="2"/>
</dbReference>
<keyword evidence="6 8" id="KW-1133">Transmembrane helix</keyword>
<comment type="similarity">
    <text evidence="8">Belongs to the binding-protein-dependent transport system permease family.</text>
</comment>
<dbReference type="InterPro" id="IPR035906">
    <property type="entry name" value="MetI-like_sf"/>
</dbReference>
<dbReference type="InterPro" id="IPR000515">
    <property type="entry name" value="MetI-like"/>
</dbReference>
<dbReference type="OrthoDB" id="57323at2"/>
<evidence type="ECO:0000256" key="4">
    <source>
        <dbReference type="ARBA" id="ARBA00022519"/>
    </source>
</evidence>
<keyword evidence="7 8" id="KW-0472">Membrane</keyword>
<feature type="transmembrane region" description="Helical" evidence="8">
    <location>
        <begin position="321"/>
        <end position="347"/>
    </location>
</feature>
<dbReference type="GO" id="GO:0005886">
    <property type="term" value="C:plasma membrane"/>
    <property type="evidence" value="ECO:0007669"/>
    <property type="project" value="UniProtKB-SubCell"/>
</dbReference>
<dbReference type="GO" id="GO:0055085">
    <property type="term" value="P:transmembrane transport"/>
    <property type="evidence" value="ECO:0007669"/>
    <property type="project" value="InterPro"/>
</dbReference>
<evidence type="ECO:0000256" key="7">
    <source>
        <dbReference type="ARBA" id="ARBA00023136"/>
    </source>
</evidence>